<protein>
    <submittedName>
        <fullName evidence="2">Hypothetical_protein</fullName>
    </submittedName>
</protein>
<dbReference type="EMBL" id="CAXDID020000559">
    <property type="protein sequence ID" value="CAL6102751.1"/>
    <property type="molecule type" value="Genomic_DNA"/>
</dbReference>
<comment type="caution">
    <text evidence="1">The sequence shown here is derived from an EMBL/GenBank/DDBJ whole genome shotgun (WGS) entry which is preliminary data.</text>
</comment>
<evidence type="ECO:0000313" key="2">
    <source>
        <dbReference type="EMBL" id="CAL6102751.1"/>
    </source>
</evidence>
<evidence type="ECO:0000313" key="3">
    <source>
        <dbReference type="Proteomes" id="UP001642409"/>
    </source>
</evidence>
<dbReference type="Proteomes" id="UP001642409">
    <property type="component" value="Unassembled WGS sequence"/>
</dbReference>
<evidence type="ECO:0000313" key="1">
    <source>
        <dbReference type="EMBL" id="CAI9930246.1"/>
    </source>
</evidence>
<sequence>MFSVAQNYKFQKQICNQALVHGWIATIYSVSNLNHVFNISAQCQLIMSQNIKVFSILDLLHWFRLGKKNPQIMIVYIISQVYQIPWLFYQFYVSARNTCKTHQFIQKLENQLVELQTKPNQMQFAAKVMLIVREEQMFKKLIPNAEITYMKLSPLNLDKNFDFMREVIDNLKLQSPYAPVFNYKQVSVFKITSENQPTLDFATIITQSASSTIFISHLPITDLLLNLKPFLTPNTQIVLDNGDLTGITLGYDTTYFDLVGSAVDSLSVLAGENGKIVVSKKFWAKFWKEIRVPFQVDEKTVRIRLD</sequence>
<organism evidence="1">
    <name type="scientific">Hexamita inflata</name>
    <dbReference type="NCBI Taxonomy" id="28002"/>
    <lineage>
        <taxon>Eukaryota</taxon>
        <taxon>Metamonada</taxon>
        <taxon>Diplomonadida</taxon>
        <taxon>Hexamitidae</taxon>
        <taxon>Hexamitinae</taxon>
        <taxon>Hexamita</taxon>
    </lineage>
</organism>
<reference evidence="1" key="1">
    <citation type="submission" date="2023-06" db="EMBL/GenBank/DDBJ databases">
        <authorList>
            <person name="Kurt Z."/>
        </authorList>
    </citation>
    <scope>NUCLEOTIDE SEQUENCE</scope>
</reference>
<keyword evidence="3" id="KW-1185">Reference proteome</keyword>
<gene>
    <name evidence="1" type="ORF">HINF_LOCUS17891</name>
    <name evidence="2" type="ORF">HINF_LOCUS71814</name>
</gene>
<accession>A0AA86P3Y3</accession>
<reference evidence="2 3" key="2">
    <citation type="submission" date="2024-07" db="EMBL/GenBank/DDBJ databases">
        <authorList>
            <person name="Akdeniz Z."/>
        </authorList>
    </citation>
    <scope>NUCLEOTIDE SEQUENCE [LARGE SCALE GENOMIC DNA]</scope>
</reference>
<dbReference type="AlphaFoldDB" id="A0AA86P3Y3"/>
<name>A0AA86P3Y3_9EUKA</name>
<proteinExistence type="predicted"/>
<dbReference type="EMBL" id="CATOUU010000459">
    <property type="protein sequence ID" value="CAI9930246.1"/>
    <property type="molecule type" value="Genomic_DNA"/>
</dbReference>